<dbReference type="Pfam" id="PF10698">
    <property type="entry name" value="DUF2505"/>
    <property type="match status" value="1"/>
</dbReference>
<dbReference type="AlphaFoldDB" id="A0A6J6T7V1"/>
<dbReference type="InterPro" id="IPR019639">
    <property type="entry name" value="DUF2505"/>
</dbReference>
<sequence length="167" mass="18425">MCNSVTVKFTEEQKWSATTQDVLEVYLDPSFWTGLTDLSATSSPEVLDIKRDSRTAVVRLHYVLSVELPKEASRFINPNDVAWVEETTWSLSDMSAEVRFLADQASQLMKASASAGLAQHGPSAVRSIRGDVKVHIPLLGSRVEKVIVQGVQDHLKEEAAAVEDRLS</sequence>
<dbReference type="EMBL" id="CAEZYU010000048">
    <property type="protein sequence ID" value="CAB4742943.1"/>
    <property type="molecule type" value="Genomic_DNA"/>
</dbReference>
<organism evidence="1">
    <name type="scientific">freshwater metagenome</name>
    <dbReference type="NCBI Taxonomy" id="449393"/>
    <lineage>
        <taxon>unclassified sequences</taxon>
        <taxon>metagenomes</taxon>
        <taxon>ecological metagenomes</taxon>
    </lineage>
</organism>
<proteinExistence type="predicted"/>
<protein>
    <submittedName>
        <fullName evidence="1">Unannotated protein</fullName>
    </submittedName>
</protein>
<accession>A0A6J6T7V1</accession>
<reference evidence="1" key="1">
    <citation type="submission" date="2020-05" db="EMBL/GenBank/DDBJ databases">
        <authorList>
            <person name="Chiriac C."/>
            <person name="Salcher M."/>
            <person name="Ghai R."/>
            <person name="Kavagutti S V."/>
        </authorList>
    </citation>
    <scope>NUCLEOTIDE SEQUENCE</scope>
</reference>
<gene>
    <name evidence="1" type="ORF">UFOPK2766_01160</name>
</gene>
<name>A0A6J6T7V1_9ZZZZ</name>
<evidence type="ECO:0000313" key="1">
    <source>
        <dbReference type="EMBL" id="CAB4742943.1"/>
    </source>
</evidence>